<proteinExistence type="predicted"/>
<name>A0A2K8L0V6_MARES</name>
<accession>A0A2K8L0V6</accession>
<reference evidence="1 2" key="1">
    <citation type="submission" date="2016-12" db="EMBL/GenBank/DDBJ databases">
        <title>Isolation and genomic insights into novel planktonic Zetaproteobacteria from stratified waters of the Chesapeake Bay.</title>
        <authorList>
            <person name="McAllister S.M."/>
            <person name="Kato S."/>
            <person name="Chan C.S."/>
            <person name="Chiu B.K."/>
            <person name="Field E.K."/>
        </authorList>
    </citation>
    <scope>NUCLEOTIDE SEQUENCE [LARGE SCALE GENOMIC DNA]</scope>
    <source>
        <strain evidence="1 2">CP-5</strain>
    </source>
</reference>
<protein>
    <submittedName>
        <fullName evidence="1">Uncharacterized protein</fullName>
    </submittedName>
</protein>
<gene>
    <name evidence="1" type="ORF">Ga0123461_2301</name>
</gene>
<dbReference type="Proteomes" id="UP000231701">
    <property type="component" value="Chromosome"/>
</dbReference>
<keyword evidence="2" id="KW-1185">Reference proteome</keyword>
<sequence length="293" mass="32860">MDFKVIHQDAAGLITTTLGSIGYLAFCKHLTFAGVGPIMAPYLASRLLGDICGFNQYWGNNPVSFELPNPFNNDPTETAYVSNRVGRAFADYLSKNIYGAIYTHCYEDAMVANGNPVAGSRPDFYCDDPLNLTRFAVESKGYACATYSENEMNRILPTRGPKLQSTTGPLRKDFSVASVAYNLYAEPTIKFYDPISTSTIYDKNLSQRLRSGYYESILGSINSLGLERDTNIHDQNFVAYKIPIVSCSISKILLHQAIVKREWNNNEWLKEIGKNRKDEKYYIDNDGIGFASY</sequence>
<dbReference type="KEGG" id="maes:Ga0123461_2301"/>
<dbReference type="RefSeq" id="WP_100278440.1">
    <property type="nucleotide sequence ID" value="NZ_CP018799.1"/>
</dbReference>
<dbReference type="EMBL" id="CP018799">
    <property type="protein sequence ID" value="ATX80702.1"/>
    <property type="molecule type" value="Genomic_DNA"/>
</dbReference>
<organism evidence="1 2">
    <name type="scientific">Mariprofundus aestuarium</name>
    <dbReference type="NCBI Taxonomy" id="1921086"/>
    <lineage>
        <taxon>Bacteria</taxon>
        <taxon>Pseudomonadati</taxon>
        <taxon>Pseudomonadota</taxon>
        <taxon>Candidatius Mariprofundia</taxon>
        <taxon>Mariprofundales</taxon>
        <taxon>Mariprofundaceae</taxon>
        <taxon>Mariprofundus</taxon>
    </lineage>
</organism>
<dbReference type="OrthoDB" id="1489473at2"/>
<evidence type="ECO:0000313" key="2">
    <source>
        <dbReference type="Proteomes" id="UP000231701"/>
    </source>
</evidence>
<evidence type="ECO:0000313" key="1">
    <source>
        <dbReference type="EMBL" id="ATX80702.1"/>
    </source>
</evidence>
<dbReference type="AlphaFoldDB" id="A0A2K8L0V6"/>